<accession>A0A9D4BMN6</accession>
<dbReference type="SUPFAM" id="SSF49785">
    <property type="entry name" value="Galactose-binding domain-like"/>
    <property type="match status" value="1"/>
</dbReference>
<dbReference type="InterPro" id="IPR008979">
    <property type="entry name" value="Galactose-bd-like_sf"/>
</dbReference>
<comment type="caution">
    <text evidence="2">The sequence shown here is derived from an EMBL/GenBank/DDBJ whole genome shotgun (WGS) entry which is preliminary data.</text>
</comment>
<dbReference type="PANTHER" id="PTHR24543:SF325">
    <property type="entry name" value="F5_8 TYPE C DOMAIN-CONTAINING PROTEIN"/>
    <property type="match status" value="1"/>
</dbReference>
<dbReference type="EMBL" id="JAIWYP010000015">
    <property type="protein sequence ID" value="KAH3701749.1"/>
    <property type="molecule type" value="Genomic_DNA"/>
</dbReference>
<reference evidence="2" key="2">
    <citation type="submission" date="2020-11" db="EMBL/GenBank/DDBJ databases">
        <authorList>
            <person name="McCartney M.A."/>
            <person name="Auch B."/>
            <person name="Kono T."/>
            <person name="Mallez S."/>
            <person name="Becker A."/>
            <person name="Gohl D.M."/>
            <person name="Silverstein K.A.T."/>
            <person name="Koren S."/>
            <person name="Bechman K.B."/>
            <person name="Herman A."/>
            <person name="Abrahante J.E."/>
            <person name="Garbe J."/>
        </authorList>
    </citation>
    <scope>NUCLEOTIDE SEQUENCE</scope>
    <source>
        <strain evidence="2">Duluth1</strain>
        <tissue evidence="2">Whole animal</tissue>
    </source>
</reference>
<sequence>MFQIFPGNTDQDSHKTNQLPTPVFARCVRIQAVSWQQHVSIRFDVLGCQCGRKPF</sequence>
<protein>
    <recommendedName>
        <fullName evidence="1">F5/8 type C domain-containing protein</fullName>
    </recommendedName>
</protein>
<dbReference type="InterPro" id="IPR000421">
    <property type="entry name" value="FA58C"/>
</dbReference>
<dbReference type="AlphaFoldDB" id="A0A9D4BMN6"/>
<proteinExistence type="predicted"/>
<dbReference type="PROSITE" id="PS50022">
    <property type="entry name" value="FA58C_3"/>
    <property type="match status" value="1"/>
</dbReference>
<organism evidence="2 3">
    <name type="scientific">Dreissena polymorpha</name>
    <name type="common">Zebra mussel</name>
    <name type="synonym">Mytilus polymorpha</name>
    <dbReference type="NCBI Taxonomy" id="45954"/>
    <lineage>
        <taxon>Eukaryota</taxon>
        <taxon>Metazoa</taxon>
        <taxon>Spiralia</taxon>
        <taxon>Lophotrochozoa</taxon>
        <taxon>Mollusca</taxon>
        <taxon>Bivalvia</taxon>
        <taxon>Autobranchia</taxon>
        <taxon>Heteroconchia</taxon>
        <taxon>Euheterodonta</taxon>
        <taxon>Imparidentia</taxon>
        <taxon>Neoheterodontei</taxon>
        <taxon>Myida</taxon>
        <taxon>Dreissenoidea</taxon>
        <taxon>Dreissenidae</taxon>
        <taxon>Dreissena</taxon>
    </lineage>
</organism>
<dbReference type="Proteomes" id="UP000828390">
    <property type="component" value="Unassembled WGS sequence"/>
</dbReference>
<dbReference type="PANTHER" id="PTHR24543">
    <property type="entry name" value="MULTICOPPER OXIDASE-RELATED"/>
    <property type="match status" value="1"/>
</dbReference>
<gene>
    <name evidence="2" type="ORF">DPMN_076744</name>
</gene>
<evidence type="ECO:0000313" key="3">
    <source>
        <dbReference type="Proteomes" id="UP000828390"/>
    </source>
</evidence>
<evidence type="ECO:0000313" key="2">
    <source>
        <dbReference type="EMBL" id="KAH3701749.1"/>
    </source>
</evidence>
<name>A0A9D4BMN6_DREPO</name>
<reference evidence="2" key="1">
    <citation type="journal article" date="2019" name="bioRxiv">
        <title>The Genome of the Zebra Mussel, Dreissena polymorpha: A Resource for Invasive Species Research.</title>
        <authorList>
            <person name="McCartney M.A."/>
            <person name="Auch B."/>
            <person name="Kono T."/>
            <person name="Mallez S."/>
            <person name="Zhang Y."/>
            <person name="Obille A."/>
            <person name="Becker A."/>
            <person name="Abrahante J.E."/>
            <person name="Garbe J."/>
            <person name="Badalamenti J.P."/>
            <person name="Herman A."/>
            <person name="Mangelson H."/>
            <person name="Liachko I."/>
            <person name="Sullivan S."/>
            <person name="Sone E.D."/>
            <person name="Koren S."/>
            <person name="Silverstein K.A.T."/>
            <person name="Beckman K.B."/>
            <person name="Gohl D.M."/>
        </authorList>
    </citation>
    <scope>NUCLEOTIDE SEQUENCE</scope>
    <source>
        <strain evidence="2">Duluth1</strain>
        <tissue evidence="2">Whole animal</tissue>
    </source>
</reference>
<dbReference type="Gene3D" id="2.60.120.260">
    <property type="entry name" value="Galactose-binding domain-like"/>
    <property type="match status" value="1"/>
</dbReference>
<evidence type="ECO:0000259" key="1">
    <source>
        <dbReference type="PROSITE" id="PS50022"/>
    </source>
</evidence>
<keyword evidence="3" id="KW-1185">Reference proteome</keyword>
<feature type="domain" description="F5/8 type C" evidence="1">
    <location>
        <begin position="1"/>
        <end position="48"/>
    </location>
</feature>